<proteinExistence type="predicted"/>
<reference evidence="2" key="1">
    <citation type="journal article" date="2020" name="Nature">
        <title>Giant virus diversity and host interactions through global metagenomics.</title>
        <authorList>
            <person name="Schulz F."/>
            <person name="Roux S."/>
            <person name="Paez-Espino D."/>
            <person name="Jungbluth S."/>
            <person name="Walsh D.A."/>
            <person name="Denef V.J."/>
            <person name="McMahon K.D."/>
            <person name="Konstantinidis K.T."/>
            <person name="Eloe-Fadrosh E.A."/>
            <person name="Kyrpides N.C."/>
            <person name="Woyke T."/>
        </authorList>
    </citation>
    <scope>NUCLEOTIDE SEQUENCE</scope>
    <source>
        <strain evidence="2">GVMAG-M-3300001351-8</strain>
    </source>
</reference>
<accession>A0A6C0EJ81</accession>
<dbReference type="EMBL" id="MN738868">
    <property type="protein sequence ID" value="QHT29087.1"/>
    <property type="molecule type" value="Genomic_DNA"/>
</dbReference>
<evidence type="ECO:0000313" key="2">
    <source>
        <dbReference type="EMBL" id="QHT29087.1"/>
    </source>
</evidence>
<dbReference type="AlphaFoldDB" id="A0A6C0EJ81"/>
<evidence type="ECO:0000256" key="1">
    <source>
        <dbReference type="SAM" id="Phobius"/>
    </source>
</evidence>
<keyword evidence="1" id="KW-0472">Membrane</keyword>
<name>A0A6C0EJ81_9ZZZZ</name>
<keyword evidence="1" id="KW-0812">Transmembrane</keyword>
<protein>
    <submittedName>
        <fullName evidence="2">Uncharacterized protein</fullName>
    </submittedName>
</protein>
<keyword evidence="1" id="KW-1133">Transmembrane helix</keyword>
<feature type="transmembrane region" description="Helical" evidence="1">
    <location>
        <begin position="172"/>
        <end position="189"/>
    </location>
</feature>
<feature type="transmembrane region" description="Helical" evidence="1">
    <location>
        <begin position="31"/>
        <end position="53"/>
    </location>
</feature>
<organism evidence="2">
    <name type="scientific">viral metagenome</name>
    <dbReference type="NCBI Taxonomy" id="1070528"/>
    <lineage>
        <taxon>unclassified sequences</taxon>
        <taxon>metagenomes</taxon>
        <taxon>organismal metagenomes</taxon>
    </lineage>
</organism>
<sequence length="276" mass="32724">MLKYKIYLKSTKISVLMRLVKKLFTKEDPYFIHKIFGSLSLINFIYRYCFILIEHNDLGYSNWSNFNFYTFLIHFILSSSSLIFTVLPNRIISSPLIIYEEYRIHAILFTFRSFGIYLMDQFNLLTQSRLILFILCCHYLIDWVTDTYGTKGVTAVRNNDKYTTAVKYYGRYFYSFYQILVTGCLLSPIGNKSNLAFNSIIAIQSSAFLMTLRRKGLIKWTTHAFWYSLALMLSYYYIIISVPTRVIIISLLVFILRIYKINKYLSWGLFLLVYKI</sequence>
<feature type="transmembrane region" description="Helical" evidence="1">
    <location>
        <begin position="68"/>
        <end position="87"/>
    </location>
</feature>